<comment type="catalytic activity">
    <reaction evidence="8">
        <text>IMP + H2O = 5-formamido-1-(5-phospho-D-ribosyl)imidazole-4-carboxamide</text>
        <dbReference type="Rhea" id="RHEA:18445"/>
        <dbReference type="ChEBI" id="CHEBI:15377"/>
        <dbReference type="ChEBI" id="CHEBI:58053"/>
        <dbReference type="ChEBI" id="CHEBI:58467"/>
        <dbReference type="EC" id="3.5.4.10"/>
    </reaction>
</comment>
<keyword evidence="7 8" id="KW-0511">Multifunctional enzyme</keyword>
<dbReference type="NCBIfam" id="NF002049">
    <property type="entry name" value="PRK00881.1"/>
    <property type="match status" value="1"/>
</dbReference>
<dbReference type="Gene3D" id="3.40.50.1380">
    <property type="entry name" value="Methylglyoxal synthase-like domain"/>
    <property type="match status" value="1"/>
</dbReference>
<evidence type="ECO:0000256" key="7">
    <source>
        <dbReference type="ARBA" id="ARBA00023268"/>
    </source>
</evidence>
<dbReference type="EC" id="3.5.4.10" evidence="8"/>
<evidence type="ECO:0000256" key="4">
    <source>
        <dbReference type="ARBA" id="ARBA00022679"/>
    </source>
</evidence>
<keyword evidence="6 8" id="KW-0378">Hydrolase</keyword>
<evidence type="ECO:0000256" key="5">
    <source>
        <dbReference type="ARBA" id="ARBA00022755"/>
    </source>
</evidence>
<dbReference type="SMART" id="SM00851">
    <property type="entry name" value="MGS"/>
    <property type="match status" value="1"/>
</dbReference>
<evidence type="ECO:0000259" key="9">
    <source>
        <dbReference type="PROSITE" id="PS51855"/>
    </source>
</evidence>
<sequence>MAVQSHDPSLYEHRDLIPVRRALISVSDKSRLLELAGALAAAGVEIVSTGSTASTIRDAGHPVTDVAEVTGFAEALDGRVKTLHPSVHAGLLADLRLADHRDQLAQLGIEPFELVVVNLYPFEETVAAGKPVADVIENVDIGGPAMVRATAKNHANAAIVVSPERYDEVIEAVQAGGTTLDLRRSLAADAFTHTASYDASVATYFLEQEFVGWTGETLDEAGFDADFDADFGAEQGAEALLDDDADFDGEDGTAGSIDAIFAIDLEDPTGTTVGLEVGGLRDAVLRYGENSHQRAALFTEPGGTGIAQATQLHGKEMSYNNYVDADAALRAAYDHDRPAVAIIKHANPCGIAVAPEGAADEIAAAHELAHACDPVSAFGGVIAANRTVTKAMAETVSGIFTEVIIAPGFDPEALAILTQKKNLRLLVLPGDFEPSPLELRQVSGGFLLQDADRSFAPASEWELATGEPADAGTLAELEFAWRACRAVKSNAILLAQGGASVGVGMGQVNRVDSCRLAVERAGERATGSVAASDAFFPFADGLQVLLDAGVRAVVQPGGSVRDPEVIEAAKAAGVTMYFTGERHFFH</sequence>
<dbReference type="SUPFAM" id="SSF53927">
    <property type="entry name" value="Cytidine deaminase-like"/>
    <property type="match status" value="1"/>
</dbReference>
<comment type="caution">
    <text evidence="10">The sequence shown here is derived from an EMBL/GenBank/DDBJ whole genome shotgun (WGS) entry which is preliminary data.</text>
</comment>
<dbReference type="RefSeq" id="WP_344030524.1">
    <property type="nucleotide sequence ID" value="NZ_BAAAOB010000001.1"/>
</dbReference>
<dbReference type="InterPro" id="IPR016193">
    <property type="entry name" value="Cytidine_deaminase-like"/>
</dbReference>
<comment type="pathway">
    <text evidence="1 8">Purine metabolism; IMP biosynthesis via de novo pathway; IMP from 5-formamido-1-(5-phospho-D-ribosyl)imidazole-4-carboxamide: step 1/1.</text>
</comment>
<evidence type="ECO:0000256" key="1">
    <source>
        <dbReference type="ARBA" id="ARBA00004844"/>
    </source>
</evidence>
<dbReference type="Pfam" id="PF01808">
    <property type="entry name" value="AICARFT_IMPCHas"/>
    <property type="match status" value="2"/>
</dbReference>
<dbReference type="SMART" id="SM00798">
    <property type="entry name" value="AICARFT_IMPCHas"/>
    <property type="match status" value="1"/>
</dbReference>
<dbReference type="PANTHER" id="PTHR11692:SF0">
    <property type="entry name" value="BIFUNCTIONAL PURINE BIOSYNTHESIS PROTEIN ATIC"/>
    <property type="match status" value="1"/>
</dbReference>
<comment type="similarity">
    <text evidence="3 8">Belongs to the PurH family.</text>
</comment>
<dbReference type="Pfam" id="PF02142">
    <property type="entry name" value="MGS"/>
    <property type="match status" value="1"/>
</dbReference>
<dbReference type="PANTHER" id="PTHR11692">
    <property type="entry name" value="BIFUNCTIONAL PURINE BIOSYNTHESIS PROTEIN PURH"/>
    <property type="match status" value="1"/>
</dbReference>
<dbReference type="HAMAP" id="MF_00139">
    <property type="entry name" value="PurH"/>
    <property type="match status" value="1"/>
</dbReference>
<gene>
    <name evidence="8 10" type="primary">purH</name>
    <name evidence="10" type="ORF">GCM10009768_11950</name>
</gene>
<comment type="pathway">
    <text evidence="2 8">Purine metabolism; IMP biosynthesis via de novo pathway; 5-formamido-1-(5-phospho-D-ribosyl)imidazole-4-carboxamide from 5-amino-1-(5-phospho-D-ribosyl)imidazole-4-carboxamide (10-formyl THF route): step 1/1.</text>
</comment>
<dbReference type="InterPro" id="IPR024051">
    <property type="entry name" value="AICAR_Tfase_dup_dom_sf"/>
</dbReference>
<dbReference type="InterPro" id="IPR002695">
    <property type="entry name" value="PurH-like"/>
</dbReference>
<protein>
    <recommendedName>
        <fullName evidence="8">Bifunctional purine biosynthesis protein PurH</fullName>
    </recommendedName>
    <domain>
        <recommendedName>
            <fullName evidence="8">Phosphoribosylaminoimidazolecarboxamide formyltransferase</fullName>
            <ecNumber evidence="8">2.1.2.3</ecNumber>
        </recommendedName>
        <alternativeName>
            <fullName evidence="8">AICAR transformylase</fullName>
        </alternativeName>
    </domain>
    <domain>
        <recommendedName>
            <fullName evidence="8">IMP cyclohydrolase</fullName>
            <ecNumber evidence="8">3.5.4.10</ecNumber>
        </recommendedName>
        <alternativeName>
            <fullName evidence="8">ATIC</fullName>
        </alternativeName>
        <alternativeName>
            <fullName evidence="8">IMP synthase</fullName>
        </alternativeName>
        <alternativeName>
            <fullName evidence="8">Inosinicase</fullName>
        </alternativeName>
    </domain>
</protein>
<keyword evidence="4 8" id="KW-0808">Transferase</keyword>
<feature type="domain" description="MGS-like" evidence="9">
    <location>
        <begin position="12"/>
        <end position="161"/>
    </location>
</feature>
<evidence type="ECO:0000313" key="11">
    <source>
        <dbReference type="Proteomes" id="UP001500851"/>
    </source>
</evidence>
<organism evidence="10 11">
    <name type="scientific">Leucobacter iarius</name>
    <dbReference type="NCBI Taxonomy" id="333963"/>
    <lineage>
        <taxon>Bacteria</taxon>
        <taxon>Bacillati</taxon>
        <taxon>Actinomycetota</taxon>
        <taxon>Actinomycetes</taxon>
        <taxon>Micrococcales</taxon>
        <taxon>Microbacteriaceae</taxon>
        <taxon>Leucobacter</taxon>
    </lineage>
</organism>
<keyword evidence="11" id="KW-1185">Reference proteome</keyword>
<reference evidence="10 11" key="1">
    <citation type="journal article" date="2019" name="Int. J. Syst. Evol. Microbiol.">
        <title>The Global Catalogue of Microorganisms (GCM) 10K type strain sequencing project: providing services to taxonomists for standard genome sequencing and annotation.</title>
        <authorList>
            <consortium name="The Broad Institute Genomics Platform"/>
            <consortium name="The Broad Institute Genome Sequencing Center for Infectious Disease"/>
            <person name="Wu L."/>
            <person name="Ma J."/>
        </authorList>
    </citation>
    <scope>NUCLEOTIDE SEQUENCE [LARGE SCALE GENOMIC DNA]</scope>
    <source>
        <strain evidence="10 11">JCM 14736</strain>
    </source>
</reference>
<comment type="catalytic activity">
    <reaction evidence="8">
        <text>(6R)-10-formyltetrahydrofolate + 5-amino-1-(5-phospho-beta-D-ribosyl)imidazole-4-carboxamide = 5-formamido-1-(5-phospho-D-ribosyl)imidazole-4-carboxamide + (6S)-5,6,7,8-tetrahydrofolate</text>
        <dbReference type="Rhea" id="RHEA:22192"/>
        <dbReference type="ChEBI" id="CHEBI:57453"/>
        <dbReference type="ChEBI" id="CHEBI:58467"/>
        <dbReference type="ChEBI" id="CHEBI:58475"/>
        <dbReference type="ChEBI" id="CHEBI:195366"/>
        <dbReference type="EC" id="2.1.2.3"/>
    </reaction>
</comment>
<evidence type="ECO:0000256" key="3">
    <source>
        <dbReference type="ARBA" id="ARBA00007667"/>
    </source>
</evidence>
<dbReference type="EC" id="2.1.2.3" evidence="8"/>
<evidence type="ECO:0000313" key="10">
    <source>
        <dbReference type="EMBL" id="GAA1784691.1"/>
    </source>
</evidence>
<dbReference type="SUPFAM" id="SSF52335">
    <property type="entry name" value="Methylglyoxal synthase-like"/>
    <property type="match status" value="1"/>
</dbReference>
<name>A0ABN2LEF9_9MICO</name>
<dbReference type="EMBL" id="BAAAOB010000001">
    <property type="protein sequence ID" value="GAA1784691.1"/>
    <property type="molecule type" value="Genomic_DNA"/>
</dbReference>
<dbReference type="PIRSF" id="PIRSF000414">
    <property type="entry name" value="AICARFT_IMPCHas"/>
    <property type="match status" value="1"/>
</dbReference>
<evidence type="ECO:0000256" key="6">
    <source>
        <dbReference type="ARBA" id="ARBA00022801"/>
    </source>
</evidence>
<accession>A0ABN2LEF9</accession>
<dbReference type="InterPro" id="IPR036914">
    <property type="entry name" value="MGS-like_dom_sf"/>
</dbReference>
<dbReference type="Gene3D" id="3.40.140.20">
    <property type="match status" value="2"/>
</dbReference>
<evidence type="ECO:0000256" key="2">
    <source>
        <dbReference type="ARBA" id="ARBA00004954"/>
    </source>
</evidence>
<evidence type="ECO:0000256" key="8">
    <source>
        <dbReference type="HAMAP-Rule" id="MF_00139"/>
    </source>
</evidence>
<proteinExistence type="inferred from homology"/>
<dbReference type="Proteomes" id="UP001500851">
    <property type="component" value="Unassembled WGS sequence"/>
</dbReference>
<comment type="domain">
    <text evidence="8">The IMP cyclohydrolase activity resides in the N-terminal region.</text>
</comment>
<dbReference type="CDD" id="cd01421">
    <property type="entry name" value="IMPCH"/>
    <property type="match status" value="1"/>
</dbReference>
<dbReference type="InterPro" id="IPR011607">
    <property type="entry name" value="MGS-like_dom"/>
</dbReference>
<dbReference type="PROSITE" id="PS51855">
    <property type="entry name" value="MGS"/>
    <property type="match status" value="1"/>
</dbReference>
<keyword evidence="5 8" id="KW-0658">Purine biosynthesis</keyword>